<gene>
    <name evidence="6" type="ORF">AB0T83_04995</name>
</gene>
<dbReference type="Gene3D" id="2.40.30.170">
    <property type="match status" value="1"/>
</dbReference>
<keyword evidence="3" id="KW-0732">Signal</keyword>
<evidence type="ECO:0000313" key="7">
    <source>
        <dbReference type="Proteomes" id="UP001553161"/>
    </source>
</evidence>
<keyword evidence="7" id="KW-1185">Reference proteome</keyword>
<sequence>MTSRLTIAVVAAALALPAAAESFDCVMDPAVIVSVGSPVSGLIDSVDISRGQRVRREQIIATLDADMEDAAIELYVLQAESAQEIALYQVRLDLATSHRERVAKLVERGVATAEQMDEARASFDVAQQELELAQLRQRVLGLELARARTAREQRVIRSPIDGIVVERTMFRGEFVDPDSHVAIIAQLDPLHVEAFLPVELYPEVRTGMTATVRPNAPIGGTYEAEVVVVDQVFDPASATFGVRLSLANPDAVLPAGHRCEVDFGAP</sequence>
<protein>
    <submittedName>
        <fullName evidence="6">Efflux RND transporter periplasmic adaptor subunit</fullName>
    </submittedName>
</protein>
<dbReference type="Gene3D" id="2.40.50.100">
    <property type="match status" value="1"/>
</dbReference>
<dbReference type="PANTHER" id="PTHR30469:SF15">
    <property type="entry name" value="HLYD FAMILY OF SECRETION PROTEINS"/>
    <property type="match status" value="1"/>
</dbReference>
<feature type="domain" description="CusB-like beta-barrel" evidence="4">
    <location>
        <begin position="192"/>
        <end position="264"/>
    </location>
</feature>
<dbReference type="Gene3D" id="1.10.287.470">
    <property type="entry name" value="Helix hairpin bin"/>
    <property type="match status" value="1"/>
</dbReference>
<dbReference type="SUPFAM" id="SSF111369">
    <property type="entry name" value="HlyD-like secretion proteins"/>
    <property type="match status" value="1"/>
</dbReference>
<accession>A0ABV3L3Q1</accession>
<keyword evidence="2" id="KW-0175">Coiled coil</keyword>
<feature type="signal peptide" evidence="3">
    <location>
        <begin position="1"/>
        <end position="20"/>
    </location>
</feature>
<proteinExistence type="inferred from homology"/>
<evidence type="ECO:0000259" key="4">
    <source>
        <dbReference type="Pfam" id="PF25954"/>
    </source>
</evidence>
<feature type="chain" id="PRO_5046161364" evidence="3">
    <location>
        <begin position="21"/>
        <end position="266"/>
    </location>
</feature>
<evidence type="ECO:0000259" key="5">
    <source>
        <dbReference type="Pfam" id="PF25973"/>
    </source>
</evidence>
<feature type="domain" description="CzcB-like barrel-sandwich hybrid" evidence="5">
    <location>
        <begin position="33"/>
        <end position="185"/>
    </location>
</feature>
<comment type="caution">
    <text evidence="6">The sequence shown here is derived from an EMBL/GenBank/DDBJ whole genome shotgun (WGS) entry which is preliminary data.</text>
</comment>
<reference evidence="6 7" key="1">
    <citation type="submission" date="2024-07" db="EMBL/GenBank/DDBJ databases">
        <authorList>
            <person name="Kang M."/>
        </authorList>
    </citation>
    <scope>NUCLEOTIDE SEQUENCE [LARGE SCALE GENOMIC DNA]</scope>
    <source>
        <strain evidence="6 7">DFM31</strain>
    </source>
</reference>
<dbReference type="EMBL" id="JBFBVU010000004">
    <property type="protein sequence ID" value="MEV8466143.1"/>
    <property type="molecule type" value="Genomic_DNA"/>
</dbReference>
<dbReference type="PANTHER" id="PTHR30469">
    <property type="entry name" value="MULTIDRUG RESISTANCE PROTEIN MDTA"/>
    <property type="match status" value="1"/>
</dbReference>
<evidence type="ECO:0000256" key="2">
    <source>
        <dbReference type="SAM" id="Coils"/>
    </source>
</evidence>
<dbReference type="RefSeq" id="WP_366191953.1">
    <property type="nucleotide sequence ID" value="NZ_JBFBVU010000004.1"/>
</dbReference>
<feature type="coiled-coil region" evidence="2">
    <location>
        <begin position="116"/>
        <end position="145"/>
    </location>
</feature>
<name>A0ABV3L3Q1_9RHOB</name>
<comment type="similarity">
    <text evidence="1">Belongs to the membrane fusion protein (MFP) (TC 8.A.1) family.</text>
</comment>
<organism evidence="6 7">
    <name type="scientific">Meridianimarinicoccus marinus</name>
    <dbReference type="NCBI Taxonomy" id="3231483"/>
    <lineage>
        <taxon>Bacteria</taxon>
        <taxon>Pseudomonadati</taxon>
        <taxon>Pseudomonadota</taxon>
        <taxon>Alphaproteobacteria</taxon>
        <taxon>Rhodobacterales</taxon>
        <taxon>Paracoccaceae</taxon>
        <taxon>Meridianimarinicoccus</taxon>
    </lineage>
</organism>
<dbReference type="Proteomes" id="UP001553161">
    <property type="component" value="Unassembled WGS sequence"/>
</dbReference>
<evidence type="ECO:0000256" key="3">
    <source>
        <dbReference type="SAM" id="SignalP"/>
    </source>
</evidence>
<dbReference type="NCBIfam" id="TIGR01730">
    <property type="entry name" value="RND_mfp"/>
    <property type="match status" value="1"/>
</dbReference>
<dbReference type="InterPro" id="IPR058647">
    <property type="entry name" value="BSH_CzcB-like"/>
</dbReference>
<dbReference type="InterPro" id="IPR006143">
    <property type="entry name" value="RND_pump_MFP"/>
</dbReference>
<evidence type="ECO:0000256" key="1">
    <source>
        <dbReference type="ARBA" id="ARBA00009477"/>
    </source>
</evidence>
<dbReference type="Pfam" id="PF25973">
    <property type="entry name" value="BSH_CzcB"/>
    <property type="match status" value="1"/>
</dbReference>
<evidence type="ECO:0000313" key="6">
    <source>
        <dbReference type="EMBL" id="MEV8466143.1"/>
    </source>
</evidence>
<dbReference type="InterPro" id="IPR058792">
    <property type="entry name" value="Beta-barrel_RND_2"/>
</dbReference>
<dbReference type="Pfam" id="PF25954">
    <property type="entry name" value="Beta-barrel_RND_2"/>
    <property type="match status" value="1"/>
</dbReference>